<gene>
    <name evidence="2" type="ORF">CVIRNUC_004534</name>
</gene>
<evidence type="ECO:0000256" key="1">
    <source>
        <dbReference type="SAM" id="Phobius"/>
    </source>
</evidence>
<feature type="transmembrane region" description="Helical" evidence="1">
    <location>
        <begin position="278"/>
        <end position="297"/>
    </location>
</feature>
<feature type="transmembrane region" description="Helical" evidence="1">
    <location>
        <begin position="249"/>
        <end position="271"/>
    </location>
</feature>
<feature type="transmembrane region" description="Helical" evidence="1">
    <location>
        <begin position="151"/>
        <end position="171"/>
    </location>
</feature>
<organism evidence="2 3">
    <name type="scientific">Coccomyxa viridis</name>
    <dbReference type="NCBI Taxonomy" id="1274662"/>
    <lineage>
        <taxon>Eukaryota</taxon>
        <taxon>Viridiplantae</taxon>
        <taxon>Chlorophyta</taxon>
        <taxon>core chlorophytes</taxon>
        <taxon>Trebouxiophyceae</taxon>
        <taxon>Trebouxiophyceae incertae sedis</taxon>
        <taxon>Coccomyxaceae</taxon>
        <taxon>Coccomyxa</taxon>
    </lineage>
</organism>
<comment type="caution">
    <text evidence="2">The sequence shown here is derived from an EMBL/GenBank/DDBJ whole genome shotgun (WGS) entry which is preliminary data.</text>
</comment>
<keyword evidence="3" id="KW-1185">Reference proteome</keyword>
<proteinExistence type="predicted"/>
<feature type="transmembrane region" description="Helical" evidence="1">
    <location>
        <begin position="6"/>
        <end position="26"/>
    </location>
</feature>
<dbReference type="EMBL" id="CAUYUE010000005">
    <property type="protein sequence ID" value="CAK0777831.1"/>
    <property type="molecule type" value="Genomic_DNA"/>
</dbReference>
<dbReference type="Proteomes" id="UP001314263">
    <property type="component" value="Unassembled WGS sequence"/>
</dbReference>
<dbReference type="AlphaFoldDB" id="A0AAV1I2S5"/>
<name>A0AAV1I2S5_9CHLO</name>
<feature type="transmembrane region" description="Helical" evidence="1">
    <location>
        <begin position="118"/>
        <end position="139"/>
    </location>
</feature>
<evidence type="ECO:0000313" key="3">
    <source>
        <dbReference type="Proteomes" id="UP001314263"/>
    </source>
</evidence>
<reference evidence="2 3" key="1">
    <citation type="submission" date="2023-10" db="EMBL/GenBank/DDBJ databases">
        <authorList>
            <person name="Maclean D."/>
            <person name="Macfadyen A."/>
        </authorList>
    </citation>
    <scope>NUCLEOTIDE SEQUENCE [LARGE SCALE GENOMIC DNA]</scope>
</reference>
<keyword evidence="1" id="KW-1133">Transmembrane helix</keyword>
<evidence type="ECO:0000313" key="2">
    <source>
        <dbReference type="EMBL" id="CAK0777831.1"/>
    </source>
</evidence>
<sequence length="319" mass="34329">MSYPFTTTHIAVISFVALLTATLIMCGRYRDVTGIASADAFTVSLFCGTLALFQLAVYMLIQSSSPRNTVVRMGKSIVNSLPNTKALLAARAIDASAYSSKQADITSANVQMLLSSPAFLFAGASLVVALGALITRFTLSRTILRKSELQIVGVWTGIVVLDALLYIAFIMQHNYIYQTDLLGYCLKVLRKAAMGSVLDVASRDGSGVPESSQTPQVTASLASIVSTYDNLHLETYTSPSLADRFKSAYNIPALVVISVSLTATGVAMYRLRSRGPTLVLCLVIACSVFWSWLYAGLPSTLPMKSSLDDSDALLYEILN</sequence>
<feature type="transmembrane region" description="Helical" evidence="1">
    <location>
        <begin position="38"/>
        <end position="61"/>
    </location>
</feature>
<accession>A0AAV1I2S5</accession>
<keyword evidence="1" id="KW-0472">Membrane</keyword>
<keyword evidence="1" id="KW-0812">Transmembrane</keyword>
<protein>
    <submittedName>
        <fullName evidence="2">Uncharacterized protein</fullName>
    </submittedName>
</protein>